<organism evidence="1 2">
    <name type="scientific">Pustulibacterium marinum</name>
    <dbReference type="NCBI Taxonomy" id="1224947"/>
    <lineage>
        <taxon>Bacteria</taxon>
        <taxon>Pseudomonadati</taxon>
        <taxon>Bacteroidota</taxon>
        <taxon>Flavobacteriia</taxon>
        <taxon>Flavobacteriales</taxon>
        <taxon>Flavobacteriaceae</taxon>
        <taxon>Pustulibacterium</taxon>
    </lineage>
</organism>
<evidence type="ECO:0008006" key="3">
    <source>
        <dbReference type="Google" id="ProtNLM"/>
    </source>
</evidence>
<keyword evidence="2" id="KW-1185">Reference proteome</keyword>
<protein>
    <recommendedName>
        <fullName evidence="3">Succinylglutamate desuccinylase / Aspartoacylase family protein</fullName>
    </recommendedName>
</protein>
<dbReference type="EMBL" id="FPBK01000002">
    <property type="protein sequence ID" value="SFU37558.1"/>
    <property type="molecule type" value="Genomic_DNA"/>
</dbReference>
<dbReference type="AlphaFoldDB" id="A0A1I7FN41"/>
<dbReference type="PANTHER" id="PTHR37326:SF1">
    <property type="entry name" value="BLL3975 PROTEIN"/>
    <property type="match status" value="1"/>
</dbReference>
<reference evidence="1 2" key="1">
    <citation type="submission" date="2016-10" db="EMBL/GenBank/DDBJ databases">
        <authorList>
            <person name="de Groot N.N."/>
        </authorList>
    </citation>
    <scope>NUCLEOTIDE SEQUENCE [LARGE SCALE GENOMIC DNA]</scope>
    <source>
        <strain evidence="1 2">CGMCC 1.12333</strain>
    </source>
</reference>
<sequence length="188" mass="20663">MHAGDANEDLLPFICYYNNTHFTAQTQLAAQLCDVSGFENIVSYPYHLAADQPAEYAFKQAVQQGIPALSIEMGKLGNVNPEEISTITNAVHRMLNYMNMYQKATPKINIAKNYFTNQAYIPVPMQGLFYSDYKAGDIVTKGTLLGIVKDIFGNELGKVHATATGTILYKIGTPPVTKGQTLFCIGIN</sequence>
<dbReference type="PANTHER" id="PTHR37326">
    <property type="entry name" value="BLL3975 PROTEIN"/>
    <property type="match status" value="1"/>
</dbReference>
<dbReference type="InterPro" id="IPR053138">
    <property type="entry name" value="N-alpha-Ac-DABA_deacetylase"/>
</dbReference>
<evidence type="ECO:0000313" key="1">
    <source>
        <dbReference type="EMBL" id="SFU37558.1"/>
    </source>
</evidence>
<proteinExistence type="predicted"/>
<dbReference type="Proteomes" id="UP000199138">
    <property type="component" value="Unassembled WGS sequence"/>
</dbReference>
<name>A0A1I7FN41_9FLAO</name>
<dbReference type="STRING" id="1224947.SAMN05216480_10246"/>
<accession>A0A1I7FN41</accession>
<evidence type="ECO:0000313" key="2">
    <source>
        <dbReference type="Proteomes" id="UP000199138"/>
    </source>
</evidence>
<dbReference type="SUPFAM" id="SSF53187">
    <property type="entry name" value="Zn-dependent exopeptidases"/>
    <property type="match status" value="1"/>
</dbReference>
<gene>
    <name evidence="1" type="ORF">SAMN05216480_10246</name>
</gene>
<dbReference type="Gene3D" id="3.40.630.10">
    <property type="entry name" value="Zn peptidases"/>
    <property type="match status" value="1"/>
</dbReference>